<proteinExistence type="inferred from homology"/>
<evidence type="ECO:0000256" key="3">
    <source>
        <dbReference type="ARBA" id="ARBA00022670"/>
    </source>
</evidence>
<dbReference type="InterPro" id="IPR000816">
    <property type="entry name" value="Peptidase_C15"/>
</dbReference>
<organism evidence="6 7">
    <name type="scientific">Ceratodon purpureus</name>
    <name type="common">Fire moss</name>
    <name type="synonym">Dicranum purpureum</name>
    <dbReference type="NCBI Taxonomy" id="3225"/>
    <lineage>
        <taxon>Eukaryota</taxon>
        <taxon>Viridiplantae</taxon>
        <taxon>Streptophyta</taxon>
        <taxon>Embryophyta</taxon>
        <taxon>Bryophyta</taxon>
        <taxon>Bryophytina</taxon>
        <taxon>Bryopsida</taxon>
        <taxon>Dicranidae</taxon>
        <taxon>Pseudoditrichales</taxon>
        <taxon>Ditrichaceae</taxon>
        <taxon>Ceratodon</taxon>
    </lineage>
</organism>
<evidence type="ECO:0000256" key="1">
    <source>
        <dbReference type="ARBA" id="ARBA00006641"/>
    </source>
</evidence>
<evidence type="ECO:0000256" key="2">
    <source>
        <dbReference type="ARBA" id="ARBA00022490"/>
    </source>
</evidence>
<dbReference type="PANTHER" id="PTHR23402:SF1">
    <property type="entry name" value="PYROGLUTAMYL-PEPTIDASE I"/>
    <property type="match status" value="1"/>
</dbReference>
<keyword evidence="7" id="KW-1185">Reference proteome</keyword>
<keyword evidence="4" id="KW-0378">Hydrolase</keyword>
<dbReference type="InterPro" id="IPR016125">
    <property type="entry name" value="Peptidase_C15-like"/>
</dbReference>
<dbReference type="PIRSF" id="PIRSF015592">
    <property type="entry name" value="Prld-crbxl_pptds"/>
    <property type="match status" value="1"/>
</dbReference>
<dbReference type="OrthoDB" id="407146at2759"/>
<dbReference type="Proteomes" id="UP000822688">
    <property type="component" value="Chromosome 12"/>
</dbReference>
<evidence type="ECO:0000256" key="5">
    <source>
        <dbReference type="ARBA" id="ARBA00022807"/>
    </source>
</evidence>
<sequence>MGSEAPELIEFHITGFKKFHGVADNPTEVLVGKLEEHMRKHEMPSGTQLGSCTVLETAGQGALAPLLQLLNTPHEGIERPLIMSTGDSQGVQPARGLLSVPHKRVVWVHLGVNSVSNNFAVERRAVNEATFRCPDELGWQPQREPIVPDDGATSFIRETTFPVRDIVTSLKNGGFDVMESYDAGRFVCNYVYYHSLRQAQKNGVKSLFVHVPLFVVISEERQLQFIAALLKVLATSC</sequence>
<evidence type="ECO:0008006" key="8">
    <source>
        <dbReference type="Google" id="ProtNLM"/>
    </source>
</evidence>
<keyword evidence="2" id="KW-0963">Cytoplasm</keyword>
<dbReference type="GO" id="GO:0016920">
    <property type="term" value="F:pyroglutamyl-peptidase activity"/>
    <property type="evidence" value="ECO:0007669"/>
    <property type="project" value="InterPro"/>
</dbReference>
<dbReference type="AlphaFoldDB" id="A0A8T0GA72"/>
<dbReference type="InterPro" id="IPR036440">
    <property type="entry name" value="Peptidase_C15-like_sf"/>
</dbReference>
<evidence type="ECO:0000313" key="6">
    <source>
        <dbReference type="EMBL" id="KAG0554182.1"/>
    </source>
</evidence>
<comment type="caution">
    <text evidence="6">The sequence shown here is derived from an EMBL/GenBank/DDBJ whole genome shotgun (WGS) entry which is preliminary data.</text>
</comment>
<reference evidence="6" key="1">
    <citation type="submission" date="2020-06" db="EMBL/GenBank/DDBJ databases">
        <title>WGS assembly of Ceratodon purpureus strain R40.</title>
        <authorList>
            <person name="Carey S.B."/>
            <person name="Jenkins J."/>
            <person name="Shu S."/>
            <person name="Lovell J.T."/>
            <person name="Sreedasyam A."/>
            <person name="Maumus F."/>
            <person name="Tiley G.P."/>
            <person name="Fernandez-Pozo N."/>
            <person name="Barry K."/>
            <person name="Chen C."/>
            <person name="Wang M."/>
            <person name="Lipzen A."/>
            <person name="Daum C."/>
            <person name="Saski C.A."/>
            <person name="Payton A.C."/>
            <person name="Mcbreen J.C."/>
            <person name="Conrad R.E."/>
            <person name="Kollar L.M."/>
            <person name="Olsson S."/>
            <person name="Huttunen S."/>
            <person name="Landis J.B."/>
            <person name="Wickett N.J."/>
            <person name="Johnson M.G."/>
            <person name="Rensing S.A."/>
            <person name="Grimwood J."/>
            <person name="Schmutz J."/>
            <person name="Mcdaniel S.F."/>
        </authorList>
    </citation>
    <scope>NUCLEOTIDE SEQUENCE</scope>
    <source>
        <strain evidence="6">R40</strain>
    </source>
</reference>
<name>A0A8T0GA72_CERPU</name>
<dbReference type="CDD" id="cd00501">
    <property type="entry name" value="Peptidase_C15"/>
    <property type="match status" value="1"/>
</dbReference>
<accession>A0A8T0GA72</accession>
<dbReference type="FunFam" id="3.40.630.20:FF:000003">
    <property type="entry name" value="Pyrrolidone-carboxylate peptidase isoform A"/>
    <property type="match status" value="1"/>
</dbReference>
<dbReference type="PANTHER" id="PTHR23402">
    <property type="entry name" value="PROTEASE FAMILY C15 PYROGLUTAMYL-PEPTIDASE I-RELATED"/>
    <property type="match status" value="1"/>
</dbReference>
<dbReference type="Pfam" id="PF01470">
    <property type="entry name" value="Peptidase_C15"/>
    <property type="match status" value="1"/>
</dbReference>
<comment type="similarity">
    <text evidence="1">Belongs to the peptidase C15 family.</text>
</comment>
<dbReference type="SUPFAM" id="SSF53182">
    <property type="entry name" value="Pyrrolidone carboxyl peptidase (pyroglutamate aminopeptidase)"/>
    <property type="match status" value="1"/>
</dbReference>
<keyword evidence="5" id="KW-0788">Thiol protease</keyword>
<gene>
    <name evidence="6" type="ORF">KC19_12G070200</name>
</gene>
<dbReference type="Gene3D" id="3.40.630.20">
    <property type="entry name" value="Peptidase C15, pyroglutamyl peptidase I-like"/>
    <property type="match status" value="1"/>
</dbReference>
<keyword evidence="3" id="KW-0645">Protease</keyword>
<dbReference type="EMBL" id="CM026433">
    <property type="protein sequence ID" value="KAG0554182.1"/>
    <property type="molecule type" value="Genomic_DNA"/>
</dbReference>
<evidence type="ECO:0000313" key="7">
    <source>
        <dbReference type="Proteomes" id="UP000822688"/>
    </source>
</evidence>
<evidence type="ECO:0000256" key="4">
    <source>
        <dbReference type="ARBA" id="ARBA00022801"/>
    </source>
</evidence>
<dbReference type="GO" id="GO:0005829">
    <property type="term" value="C:cytosol"/>
    <property type="evidence" value="ECO:0007669"/>
    <property type="project" value="InterPro"/>
</dbReference>
<protein>
    <recommendedName>
        <fullName evidence="8">Pyrrolidone-carboxylate peptidase</fullName>
    </recommendedName>
</protein>
<dbReference type="GO" id="GO:0006508">
    <property type="term" value="P:proteolysis"/>
    <property type="evidence" value="ECO:0007669"/>
    <property type="project" value="UniProtKB-KW"/>
</dbReference>